<sequence>MNRRGPVFSPFHFLVTAFYGKDAMPPSPPTPLPRSGGRGEDFVF</sequence>
<gene>
    <name evidence="2" type="ORF">E3A20_07910</name>
</gene>
<reference evidence="2 3" key="1">
    <citation type="submission" date="2019-08" db="EMBL/GenBank/DDBJ databases">
        <title>100 year-old enigma solved: identification of Planctomyces bekefii, the type genus and species of the phylum Planctomycetes.</title>
        <authorList>
            <person name="Svetlana D.N."/>
            <person name="Overmann J."/>
        </authorList>
    </citation>
    <scope>NUCLEOTIDE SEQUENCE [LARGE SCALE GENOMIC DNA]</scope>
    <source>
        <strain evidence="2">Phe10_nw2017</strain>
    </source>
</reference>
<evidence type="ECO:0000256" key="1">
    <source>
        <dbReference type="SAM" id="MobiDB-lite"/>
    </source>
</evidence>
<dbReference type="EMBL" id="SRHE01000112">
    <property type="protein sequence ID" value="TWW10098.1"/>
    <property type="molecule type" value="Genomic_DNA"/>
</dbReference>
<evidence type="ECO:0000313" key="3">
    <source>
        <dbReference type="Proteomes" id="UP000321083"/>
    </source>
</evidence>
<dbReference type="AlphaFoldDB" id="A0A5C6M647"/>
<dbReference type="Proteomes" id="UP000321083">
    <property type="component" value="Unassembled WGS sequence"/>
</dbReference>
<feature type="region of interest" description="Disordered" evidence="1">
    <location>
        <begin position="23"/>
        <end position="44"/>
    </location>
</feature>
<evidence type="ECO:0000313" key="2">
    <source>
        <dbReference type="EMBL" id="TWW10098.1"/>
    </source>
</evidence>
<name>A0A5C6M647_9PLAN</name>
<proteinExistence type="predicted"/>
<keyword evidence="3" id="KW-1185">Reference proteome</keyword>
<accession>A0A5C6M647</accession>
<protein>
    <submittedName>
        <fullName evidence="2">Uncharacterized protein</fullName>
    </submittedName>
</protein>
<reference evidence="2 3" key="2">
    <citation type="submission" date="2019-08" db="EMBL/GenBank/DDBJ databases">
        <authorList>
            <person name="Henke P."/>
        </authorList>
    </citation>
    <scope>NUCLEOTIDE SEQUENCE [LARGE SCALE GENOMIC DNA]</scope>
    <source>
        <strain evidence="2">Phe10_nw2017</strain>
    </source>
</reference>
<comment type="caution">
    <text evidence="2">The sequence shown here is derived from an EMBL/GenBank/DDBJ whole genome shotgun (WGS) entry which is preliminary data.</text>
</comment>
<organism evidence="2 3">
    <name type="scientific">Planctomyces bekefii</name>
    <dbReference type="NCBI Taxonomy" id="1653850"/>
    <lineage>
        <taxon>Bacteria</taxon>
        <taxon>Pseudomonadati</taxon>
        <taxon>Planctomycetota</taxon>
        <taxon>Planctomycetia</taxon>
        <taxon>Planctomycetales</taxon>
        <taxon>Planctomycetaceae</taxon>
        <taxon>Planctomyces</taxon>
    </lineage>
</organism>